<evidence type="ECO:0000259" key="13">
    <source>
        <dbReference type="PROSITE" id="PS50885"/>
    </source>
</evidence>
<evidence type="ECO:0000256" key="6">
    <source>
        <dbReference type="ARBA" id="ARBA00023136"/>
    </source>
</evidence>
<feature type="region of interest" description="Disordered" evidence="10">
    <location>
        <begin position="1"/>
        <end position="23"/>
    </location>
</feature>
<dbReference type="Pfam" id="PF00015">
    <property type="entry name" value="MCPsignal"/>
    <property type="match status" value="1"/>
</dbReference>
<dbReference type="FunFam" id="1.10.287.950:FF:000001">
    <property type="entry name" value="Methyl-accepting chemotaxis sensory transducer"/>
    <property type="match status" value="1"/>
</dbReference>
<dbReference type="PRINTS" id="PR00260">
    <property type="entry name" value="CHEMTRNSDUCR"/>
</dbReference>
<dbReference type="OrthoDB" id="2489132at2"/>
<keyword evidence="7 9" id="KW-0807">Transducer</keyword>
<proteinExistence type="inferred from homology"/>
<comment type="subcellular location">
    <subcellularLocation>
        <location evidence="1">Cell membrane</location>
        <topology evidence="1">Multi-pass membrane protein</topology>
    </subcellularLocation>
</comment>
<evidence type="ECO:0000256" key="11">
    <source>
        <dbReference type="SAM" id="Phobius"/>
    </source>
</evidence>
<dbReference type="EMBL" id="PVTK01000001">
    <property type="protein sequence ID" value="PRY66445.1"/>
    <property type="molecule type" value="Genomic_DNA"/>
</dbReference>
<reference evidence="14 15" key="1">
    <citation type="submission" date="2018-03" db="EMBL/GenBank/DDBJ databases">
        <title>Genomic Encyclopedia of Type Strains, Phase III (KMG-III): the genomes of soil and plant-associated and newly described type strains.</title>
        <authorList>
            <person name="Whitman W."/>
        </authorList>
    </citation>
    <scope>NUCLEOTIDE SEQUENCE [LARGE SCALE GENOMIC DNA]</scope>
    <source>
        <strain evidence="14 15">CGMCC 1.12152</strain>
    </source>
</reference>
<feature type="transmembrane region" description="Helical" evidence="11">
    <location>
        <begin position="219"/>
        <end position="241"/>
    </location>
</feature>
<dbReference type="Pfam" id="PF17200">
    <property type="entry name" value="sCache_2"/>
    <property type="match status" value="1"/>
</dbReference>
<dbReference type="InterPro" id="IPR051310">
    <property type="entry name" value="MCP_chemotaxis"/>
</dbReference>
<organism evidence="14 15">
    <name type="scientific">Vreelandella songnenensis</name>
    <dbReference type="NCBI Taxonomy" id="1176243"/>
    <lineage>
        <taxon>Bacteria</taxon>
        <taxon>Pseudomonadati</taxon>
        <taxon>Pseudomonadota</taxon>
        <taxon>Gammaproteobacteria</taxon>
        <taxon>Oceanospirillales</taxon>
        <taxon>Halomonadaceae</taxon>
        <taxon>Vreelandella</taxon>
    </lineage>
</organism>
<dbReference type="InterPro" id="IPR004090">
    <property type="entry name" value="Chemotax_Me-accpt_rcpt"/>
</dbReference>
<dbReference type="RefSeq" id="WP_106373415.1">
    <property type="nucleotide sequence ID" value="NZ_PVTK01000001.1"/>
</dbReference>
<dbReference type="PANTHER" id="PTHR43531">
    <property type="entry name" value="PROTEIN ICFG"/>
    <property type="match status" value="1"/>
</dbReference>
<comment type="caution">
    <text evidence="14">The sequence shown here is derived from an EMBL/GenBank/DDBJ whole genome shotgun (WGS) entry which is preliminary data.</text>
</comment>
<dbReference type="GO" id="GO:0006935">
    <property type="term" value="P:chemotaxis"/>
    <property type="evidence" value="ECO:0007669"/>
    <property type="project" value="InterPro"/>
</dbReference>
<evidence type="ECO:0000259" key="12">
    <source>
        <dbReference type="PROSITE" id="PS50111"/>
    </source>
</evidence>
<accession>A0A2T0V8C6</accession>
<sequence>MSTIITQPPVAFTQPASTEPSPAEAKRGLSALSLRRQRLIGVAVLWLILAIMITVNALQSRALLHHEREQRMVTAVNIAVSTLEHFDEMAKQGQVSLEEAKTLAFETIRDVRFGKDDNYLFALTGDLKMLAHPKRPPGQDLSQVTDPQGKLIFHSILDSARSTGAGFTDYHSNFARGNDAMPLVHTYTEAYAPWDVYVSSGIFMGDISQAIMAKLIKTILVGLVAGALVTLAFWAMISLILRRLGGEPDYAASVVARIAQGDLTAKVDLSANDTRSLLYDIQQMRNKLHATMQEIHTTSAAVDHNSADIAAGNQELSSRTEQQAAALQQTSASMEEVTATVRQNADNVEQAKELVRSAGETSQVGQKAIGEAVSSMQEITREAVKISEIVTLIDSIAFQTNILALNASVEAARAGEHGRGFAVVAGEVRQLANRSASAAQEIKTLINTSNAQVDNGASLVTTAKERMEHIDQQIQRINALFADITAATHEQTQGIEQINVAIAQLDQSTQDNASMVQQTANSAHDLKQRSQSLNGIVNHFTLS</sequence>
<feature type="domain" description="Methyl-accepting transducer" evidence="12">
    <location>
        <begin position="298"/>
        <end position="527"/>
    </location>
</feature>
<dbReference type="SMART" id="SM01049">
    <property type="entry name" value="Cache_2"/>
    <property type="match status" value="1"/>
</dbReference>
<dbReference type="GO" id="GO:0007165">
    <property type="term" value="P:signal transduction"/>
    <property type="evidence" value="ECO:0007669"/>
    <property type="project" value="UniProtKB-KW"/>
</dbReference>
<evidence type="ECO:0000256" key="1">
    <source>
        <dbReference type="ARBA" id="ARBA00004651"/>
    </source>
</evidence>
<dbReference type="Gene3D" id="1.10.287.950">
    <property type="entry name" value="Methyl-accepting chemotaxis protein"/>
    <property type="match status" value="1"/>
</dbReference>
<keyword evidence="4 11" id="KW-0812">Transmembrane</keyword>
<dbReference type="AlphaFoldDB" id="A0A2T0V8C6"/>
<dbReference type="Proteomes" id="UP000237647">
    <property type="component" value="Unassembled WGS sequence"/>
</dbReference>
<evidence type="ECO:0000256" key="2">
    <source>
        <dbReference type="ARBA" id="ARBA00022475"/>
    </source>
</evidence>
<comment type="similarity">
    <text evidence="8">Belongs to the methyl-accepting chemotaxis (MCP) protein family.</text>
</comment>
<dbReference type="CDD" id="cd11386">
    <property type="entry name" value="MCP_signal"/>
    <property type="match status" value="1"/>
</dbReference>
<dbReference type="PANTHER" id="PTHR43531:SF14">
    <property type="entry name" value="METHYL-ACCEPTING CHEMOTAXIS PROTEIN I-RELATED"/>
    <property type="match status" value="1"/>
</dbReference>
<name>A0A2T0V8C6_9GAMM</name>
<dbReference type="Gene3D" id="3.30.450.20">
    <property type="entry name" value="PAS domain"/>
    <property type="match status" value="1"/>
</dbReference>
<feature type="domain" description="HAMP" evidence="13">
    <location>
        <begin position="252"/>
        <end position="293"/>
    </location>
</feature>
<feature type="transmembrane region" description="Helical" evidence="11">
    <location>
        <begin position="39"/>
        <end position="58"/>
    </location>
</feature>
<keyword evidence="3" id="KW-0488">Methylation</keyword>
<evidence type="ECO:0000256" key="3">
    <source>
        <dbReference type="ARBA" id="ARBA00022481"/>
    </source>
</evidence>
<evidence type="ECO:0000313" key="15">
    <source>
        <dbReference type="Proteomes" id="UP000237647"/>
    </source>
</evidence>
<evidence type="ECO:0000256" key="4">
    <source>
        <dbReference type="ARBA" id="ARBA00022692"/>
    </source>
</evidence>
<dbReference type="PROSITE" id="PS50885">
    <property type="entry name" value="HAMP"/>
    <property type="match status" value="1"/>
</dbReference>
<keyword evidence="15" id="KW-1185">Reference proteome</keyword>
<dbReference type="InterPro" id="IPR004089">
    <property type="entry name" value="MCPsignal_dom"/>
</dbReference>
<dbReference type="SUPFAM" id="SSF58104">
    <property type="entry name" value="Methyl-accepting chemotaxis protein (MCP) signaling domain"/>
    <property type="match status" value="1"/>
</dbReference>
<dbReference type="GO" id="GO:0005886">
    <property type="term" value="C:plasma membrane"/>
    <property type="evidence" value="ECO:0007669"/>
    <property type="project" value="UniProtKB-SubCell"/>
</dbReference>
<evidence type="ECO:0000256" key="10">
    <source>
        <dbReference type="SAM" id="MobiDB-lite"/>
    </source>
</evidence>
<keyword evidence="6 11" id="KW-0472">Membrane</keyword>
<evidence type="ECO:0000256" key="7">
    <source>
        <dbReference type="ARBA" id="ARBA00023224"/>
    </source>
</evidence>
<dbReference type="GO" id="GO:0004888">
    <property type="term" value="F:transmembrane signaling receptor activity"/>
    <property type="evidence" value="ECO:0007669"/>
    <property type="project" value="InterPro"/>
</dbReference>
<dbReference type="InterPro" id="IPR003660">
    <property type="entry name" value="HAMP_dom"/>
</dbReference>
<keyword evidence="5 11" id="KW-1133">Transmembrane helix</keyword>
<keyword evidence="2" id="KW-1003">Cell membrane</keyword>
<evidence type="ECO:0000256" key="9">
    <source>
        <dbReference type="PROSITE-ProRule" id="PRU00284"/>
    </source>
</evidence>
<evidence type="ECO:0000256" key="8">
    <source>
        <dbReference type="ARBA" id="ARBA00029447"/>
    </source>
</evidence>
<dbReference type="SMART" id="SM00283">
    <property type="entry name" value="MA"/>
    <property type="match status" value="1"/>
</dbReference>
<evidence type="ECO:0000313" key="14">
    <source>
        <dbReference type="EMBL" id="PRY66445.1"/>
    </source>
</evidence>
<evidence type="ECO:0000256" key="5">
    <source>
        <dbReference type="ARBA" id="ARBA00022989"/>
    </source>
</evidence>
<protein>
    <submittedName>
        <fullName evidence="14">Methyl-accepting chemotaxis sensory transducer with Cache sensor</fullName>
    </submittedName>
</protein>
<dbReference type="InterPro" id="IPR033480">
    <property type="entry name" value="sCache_2"/>
</dbReference>
<gene>
    <name evidence="14" type="ORF">B0H98_101430</name>
</gene>
<dbReference type="PROSITE" id="PS50111">
    <property type="entry name" value="CHEMOTAXIS_TRANSDUC_2"/>
    <property type="match status" value="1"/>
</dbReference>